<dbReference type="RefSeq" id="WP_198678034.1">
    <property type="nucleotide sequence ID" value="NZ_FXWH01000003.1"/>
</dbReference>
<keyword evidence="15" id="KW-1185">Reference proteome</keyword>
<dbReference type="GO" id="GO:0005524">
    <property type="term" value="F:ATP binding"/>
    <property type="evidence" value="ECO:0007669"/>
    <property type="project" value="UniProtKB-KW"/>
</dbReference>
<evidence type="ECO:0000256" key="11">
    <source>
        <dbReference type="ARBA" id="ARBA00029766"/>
    </source>
</evidence>
<keyword evidence="8" id="KW-0067">ATP-binding</keyword>
<evidence type="ECO:0000256" key="3">
    <source>
        <dbReference type="ARBA" id="ARBA00013253"/>
    </source>
</evidence>
<evidence type="ECO:0000256" key="10">
    <source>
        <dbReference type="ARBA" id="ARBA00029409"/>
    </source>
</evidence>
<reference evidence="15" key="1">
    <citation type="submission" date="2017-04" db="EMBL/GenBank/DDBJ databases">
        <authorList>
            <person name="Varghese N."/>
            <person name="Submissions S."/>
        </authorList>
    </citation>
    <scope>NUCLEOTIDE SEQUENCE [LARGE SCALE GENOMIC DNA]</scope>
</reference>
<dbReference type="InterPro" id="IPR035907">
    <property type="entry name" value="Hppk_sf"/>
</dbReference>
<dbReference type="AlphaFoldDB" id="A0A1Y6FWS8"/>
<dbReference type="UniPathway" id="UPA00077">
    <property type="reaction ID" value="UER00155"/>
</dbReference>
<comment type="pathway">
    <text evidence="1">Cofactor biosynthesis; tetrahydrofolate biosynthesis; 2-amino-4-hydroxy-6-hydroxymethyl-7,8-dihydropteridine diphosphate from 7,8-dihydroneopterin triphosphate: step 4/4.</text>
</comment>
<keyword evidence="6" id="KW-0547">Nucleotide-binding</keyword>
<proteinExistence type="inferred from homology"/>
<keyword evidence="7 14" id="KW-0418">Kinase</keyword>
<dbReference type="GO" id="GO:0003848">
    <property type="term" value="F:2-amino-4-hydroxy-6-hydroxymethyldihydropteridine diphosphokinase activity"/>
    <property type="evidence" value="ECO:0007669"/>
    <property type="project" value="UniProtKB-EC"/>
</dbReference>
<keyword evidence="9" id="KW-0289">Folate biosynthesis</keyword>
<dbReference type="GO" id="GO:0046656">
    <property type="term" value="P:folic acid biosynthetic process"/>
    <property type="evidence" value="ECO:0007669"/>
    <property type="project" value="UniProtKB-KW"/>
</dbReference>
<dbReference type="Gene3D" id="3.30.70.560">
    <property type="entry name" value="7,8-Dihydro-6-hydroxymethylpterin-pyrophosphokinase HPPK"/>
    <property type="match status" value="1"/>
</dbReference>
<feature type="domain" description="7,8-dihydro-6-hydroxymethylpterin-pyrophosphokinase" evidence="13">
    <location>
        <begin position="90"/>
        <end position="101"/>
    </location>
</feature>
<dbReference type="GO" id="GO:0016301">
    <property type="term" value="F:kinase activity"/>
    <property type="evidence" value="ECO:0007669"/>
    <property type="project" value="UniProtKB-KW"/>
</dbReference>
<organism evidence="14 15">
    <name type="scientific">Pseudidiomarina planktonica</name>
    <dbReference type="NCBI Taxonomy" id="1323738"/>
    <lineage>
        <taxon>Bacteria</taxon>
        <taxon>Pseudomonadati</taxon>
        <taxon>Pseudomonadota</taxon>
        <taxon>Gammaproteobacteria</taxon>
        <taxon>Alteromonadales</taxon>
        <taxon>Idiomarinaceae</taxon>
        <taxon>Pseudidiomarina</taxon>
    </lineage>
</organism>
<evidence type="ECO:0000256" key="5">
    <source>
        <dbReference type="ARBA" id="ARBA00022679"/>
    </source>
</evidence>
<evidence type="ECO:0000256" key="4">
    <source>
        <dbReference type="ARBA" id="ARBA00016218"/>
    </source>
</evidence>
<dbReference type="EMBL" id="FXWH01000003">
    <property type="protein sequence ID" value="SMQ80296.1"/>
    <property type="molecule type" value="Genomic_DNA"/>
</dbReference>
<dbReference type="Proteomes" id="UP000194450">
    <property type="component" value="Unassembled WGS sequence"/>
</dbReference>
<dbReference type="InterPro" id="IPR000550">
    <property type="entry name" value="Hppk"/>
</dbReference>
<evidence type="ECO:0000256" key="8">
    <source>
        <dbReference type="ARBA" id="ARBA00022840"/>
    </source>
</evidence>
<dbReference type="PANTHER" id="PTHR43071">
    <property type="entry name" value="2-AMINO-4-HYDROXY-6-HYDROXYMETHYLDIHYDROPTERIDINE PYROPHOSPHOKINASE"/>
    <property type="match status" value="1"/>
</dbReference>
<evidence type="ECO:0000256" key="6">
    <source>
        <dbReference type="ARBA" id="ARBA00022741"/>
    </source>
</evidence>
<dbReference type="PANTHER" id="PTHR43071:SF1">
    <property type="entry name" value="2-AMINO-4-HYDROXY-6-HYDROXYMETHYLDIHYDROPTERIDINE PYROPHOSPHOKINASE"/>
    <property type="match status" value="1"/>
</dbReference>
<evidence type="ECO:0000256" key="2">
    <source>
        <dbReference type="ARBA" id="ARBA00005810"/>
    </source>
</evidence>
<dbReference type="EC" id="2.7.6.3" evidence="3"/>
<protein>
    <recommendedName>
        <fullName evidence="4">2-amino-4-hydroxy-6-hydroxymethyldihydropteridine pyrophosphokinase</fullName>
        <ecNumber evidence="3">2.7.6.3</ecNumber>
    </recommendedName>
    <alternativeName>
        <fullName evidence="11">6-hydroxymethyl-7,8-dihydropterin pyrophosphokinase</fullName>
    </alternativeName>
    <alternativeName>
        <fullName evidence="12">7,8-dihydro-6-hydroxymethylpterin-pyrophosphokinase</fullName>
    </alternativeName>
</protein>
<evidence type="ECO:0000259" key="13">
    <source>
        <dbReference type="PROSITE" id="PS00794"/>
    </source>
</evidence>
<evidence type="ECO:0000313" key="15">
    <source>
        <dbReference type="Proteomes" id="UP000194450"/>
    </source>
</evidence>
<comment type="similarity">
    <text evidence="2">Belongs to the HPPK family.</text>
</comment>
<gene>
    <name evidence="14" type="ORF">SAMN06297229_2068</name>
</gene>
<dbReference type="SUPFAM" id="SSF55083">
    <property type="entry name" value="6-hydroxymethyl-7,8-dihydropterin pyrophosphokinase, HPPK"/>
    <property type="match status" value="1"/>
</dbReference>
<evidence type="ECO:0000256" key="12">
    <source>
        <dbReference type="ARBA" id="ARBA00033413"/>
    </source>
</evidence>
<dbReference type="NCBIfam" id="TIGR01498">
    <property type="entry name" value="folK"/>
    <property type="match status" value="1"/>
</dbReference>
<keyword evidence="5" id="KW-0808">Transferase</keyword>
<sequence length="163" mass="17956">MMFARAYIGLGGNLGKPLETLPQALECIGKLEGTQVTKVSSYYQSAPLGPADQPDYINAVAQLSTQLTPLALLESLQMIEDQFGRVRSRRWGERTLDLDILLYDNLVQQNSTLTIPHPGLMQREFVAVPLAEIAPQLTLPNGRSIQDVCNNLPSHQLKCIVSP</sequence>
<evidence type="ECO:0000256" key="1">
    <source>
        <dbReference type="ARBA" id="ARBA00005051"/>
    </source>
</evidence>
<name>A0A1Y6FWS8_9GAMM</name>
<evidence type="ECO:0000256" key="7">
    <source>
        <dbReference type="ARBA" id="ARBA00022777"/>
    </source>
</evidence>
<dbReference type="GO" id="GO:0046654">
    <property type="term" value="P:tetrahydrofolate biosynthetic process"/>
    <property type="evidence" value="ECO:0007669"/>
    <property type="project" value="UniProtKB-UniPathway"/>
</dbReference>
<dbReference type="PROSITE" id="PS00794">
    <property type="entry name" value="HPPK"/>
    <property type="match status" value="1"/>
</dbReference>
<evidence type="ECO:0000256" key="9">
    <source>
        <dbReference type="ARBA" id="ARBA00022909"/>
    </source>
</evidence>
<accession>A0A1Y6FWS8</accession>
<dbReference type="Pfam" id="PF01288">
    <property type="entry name" value="HPPK"/>
    <property type="match status" value="1"/>
</dbReference>
<evidence type="ECO:0000313" key="14">
    <source>
        <dbReference type="EMBL" id="SMQ80296.1"/>
    </source>
</evidence>
<dbReference type="CDD" id="cd00483">
    <property type="entry name" value="HPPK"/>
    <property type="match status" value="1"/>
</dbReference>
<comment type="function">
    <text evidence="10">Catalyzes the transfer of pyrophosphate from adenosine triphosphate (ATP) to 6-hydroxymethyl-7,8-dihydropterin, an enzymatic step in folate biosynthesis pathway.</text>
</comment>